<evidence type="ECO:0000256" key="8">
    <source>
        <dbReference type="ARBA" id="ARBA00049348"/>
    </source>
</evidence>
<evidence type="ECO:0000259" key="10">
    <source>
        <dbReference type="Pfam" id="PF02870"/>
    </source>
</evidence>
<dbReference type="FunFam" id="1.10.10.10:FF:000214">
    <property type="entry name" value="Methylated-DNA--protein-cysteine methyltransferase"/>
    <property type="match status" value="1"/>
</dbReference>
<evidence type="ECO:0000256" key="7">
    <source>
        <dbReference type="ARBA" id="ARBA00023204"/>
    </source>
</evidence>
<dbReference type="Gene3D" id="1.10.10.10">
    <property type="entry name" value="Winged helix-like DNA-binding domain superfamily/Winged helix DNA-binding domain"/>
    <property type="match status" value="1"/>
</dbReference>
<dbReference type="Gene3D" id="3.30.160.70">
    <property type="entry name" value="Methylated DNA-protein cysteine methyltransferase domain"/>
    <property type="match status" value="1"/>
</dbReference>
<keyword evidence="4" id="KW-0489">Methyltransferase</keyword>
<evidence type="ECO:0000256" key="1">
    <source>
        <dbReference type="ARBA" id="ARBA00001286"/>
    </source>
</evidence>
<dbReference type="eggNOG" id="COG0350">
    <property type="taxonomic scope" value="Bacteria"/>
</dbReference>
<organism evidence="11 12">
    <name type="scientific">Enterococcus sulfureus ATCC 49903</name>
    <dbReference type="NCBI Taxonomy" id="1140003"/>
    <lineage>
        <taxon>Bacteria</taxon>
        <taxon>Bacillati</taxon>
        <taxon>Bacillota</taxon>
        <taxon>Bacilli</taxon>
        <taxon>Lactobacillales</taxon>
        <taxon>Enterococcaceae</taxon>
        <taxon>Enterococcus</taxon>
    </lineage>
</organism>
<dbReference type="Pfam" id="PF02870">
    <property type="entry name" value="Methyltransf_1N"/>
    <property type="match status" value="1"/>
</dbReference>
<accession>S0KZU3</accession>
<keyword evidence="7" id="KW-0234">DNA repair</keyword>
<dbReference type="NCBIfam" id="TIGR00589">
    <property type="entry name" value="ogt"/>
    <property type="match status" value="1"/>
</dbReference>
<dbReference type="GO" id="GO:0032259">
    <property type="term" value="P:methylation"/>
    <property type="evidence" value="ECO:0007669"/>
    <property type="project" value="UniProtKB-KW"/>
</dbReference>
<dbReference type="GO" id="GO:0006281">
    <property type="term" value="P:DNA repair"/>
    <property type="evidence" value="ECO:0007669"/>
    <property type="project" value="UniProtKB-KW"/>
</dbReference>
<proteinExistence type="inferred from homology"/>
<dbReference type="AlphaFoldDB" id="S0KZU3"/>
<keyword evidence="5" id="KW-0808">Transferase</keyword>
<feature type="domain" description="Methylguanine DNA methyltransferase ribonuclease-like" evidence="10">
    <location>
        <begin position="6"/>
        <end position="68"/>
    </location>
</feature>
<name>S0KZU3_9ENTE</name>
<sequence length="163" mass="18433">MYRFDYQTPIGILSLVREEENLIGAWFEGQAHYFQKIDPTACLVAKEDDPLFQPFILFLDAYFAHEQPNIKEIRKRLKPTGTAYQQAIWQVLLQIPYGQTISYLDVATRYTQPTSARAVGGAVGKNPLSIFIPCHRVIAKNGKLTGYAGGLDRKTALLRLETI</sequence>
<dbReference type="InterPro" id="IPR001497">
    <property type="entry name" value="MethylDNA_cys_MeTrfase_AS"/>
</dbReference>
<dbReference type="Proteomes" id="UP000015961">
    <property type="component" value="Unassembled WGS sequence"/>
</dbReference>
<comment type="catalytic activity">
    <reaction evidence="1">
        <text>a 4-O-methyl-thymidine in DNA + L-cysteinyl-[protein] = a thymidine in DNA + S-methyl-L-cysteinyl-[protein]</text>
        <dbReference type="Rhea" id="RHEA:53428"/>
        <dbReference type="Rhea" id="RHEA-COMP:10131"/>
        <dbReference type="Rhea" id="RHEA-COMP:10132"/>
        <dbReference type="Rhea" id="RHEA-COMP:13555"/>
        <dbReference type="Rhea" id="RHEA-COMP:13556"/>
        <dbReference type="ChEBI" id="CHEBI:29950"/>
        <dbReference type="ChEBI" id="CHEBI:82612"/>
        <dbReference type="ChEBI" id="CHEBI:137386"/>
        <dbReference type="ChEBI" id="CHEBI:137387"/>
        <dbReference type="EC" id="2.1.1.63"/>
    </reaction>
</comment>
<comment type="similarity">
    <text evidence="2">Belongs to the MGMT family.</text>
</comment>
<dbReference type="CDD" id="cd06445">
    <property type="entry name" value="ATase"/>
    <property type="match status" value="1"/>
</dbReference>
<dbReference type="EC" id="2.1.1.63" evidence="3"/>
<evidence type="ECO:0000256" key="3">
    <source>
        <dbReference type="ARBA" id="ARBA00011918"/>
    </source>
</evidence>
<evidence type="ECO:0000313" key="11">
    <source>
        <dbReference type="EMBL" id="EOT86103.1"/>
    </source>
</evidence>
<dbReference type="EMBL" id="ASWO01000003">
    <property type="protein sequence ID" value="EOT86103.1"/>
    <property type="molecule type" value="Genomic_DNA"/>
</dbReference>
<comment type="caution">
    <text evidence="11">The sequence shown here is derived from an EMBL/GenBank/DDBJ whole genome shotgun (WGS) entry which is preliminary data.</text>
</comment>
<keyword evidence="6" id="KW-0227">DNA damage</keyword>
<dbReference type="Pfam" id="PF01035">
    <property type="entry name" value="DNA_binding_1"/>
    <property type="match status" value="1"/>
</dbReference>
<gene>
    <name evidence="11" type="ORF">I573_00856</name>
</gene>
<dbReference type="PANTHER" id="PTHR10815">
    <property type="entry name" value="METHYLATED-DNA--PROTEIN-CYSTEINE METHYLTRANSFERASE"/>
    <property type="match status" value="1"/>
</dbReference>
<dbReference type="RefSeq" id="WP_016186171.1">
    <property type="nucleotide sequence ID" value="NZ_ASWO01000003.1"/>
</dbReference>
<dbReference type="SUPFAM" id="SSF46767">
    <property type="entry name" value="Methylated DNA-protein cysteine methyltransferase, C-terminal domain"/>
    <property type="match status" value="1"/>
</dbReference>
<evidence type="ECO:0000313" key="12">
    <source>
        <dbReference type="Proteomes" id="UP000015961"/>
    </source>
</evidence>
<dbReference type="PROSITE" id="PS00374">
    <property type="entry name" value="MGMT"/>
    <property type="match status" value="1"/>
</dbReference>
<dbReference type="STRING" id="1140003.OMY_01734"/>
<dbReference type="PANTHER" id="PTHR10815:SF5">
    <property type="entry name" value="METHYLATED-DNA--PROTEIN-CYSTEINE METHYLTRANSFERASE"/>
    <property type="match status" value="1"/>
</dbReference>
<feature type="domain" description="Methylated-DNA-[protein]-cysteine S-methyltransferase DNA binding" evidence="9">
    <location>
        <begin position="84"/>
        <end position="162"/>
    </location>
</feature>
<comment type="catalytic activity">
    <reaction evidence="8">
        <text>a 6-O-methyl-2'-deoxyguanosine in DNA + L-cysteinyl-[protein] = S-methyl-L-cysteinyl-[protein] + a 2'-deoxyguanosine in DNA</text>
        <dbReference type="Rhea" id="RHEA:24000"/>
        <dbReference type="Rhea" id="RHEA-COMP:10131"/>
        <dbReference type="Rhea" id="RHEA-COMP:10132"/>
        <dbReference type="Rhea" id="RHEA-COMP:11367"/>
        <dbReference type="Rhea" id="RHEA-COMP:11368"/>
        <dbReference type="ChEBI" id="CHEBI:29950"/>
        <dbReference type="ChEBI" id="CHEBI:82612"/>
        <dbReference type="ChEBI" id="CHEBI:85445"/>
        <dbReference type="ChEBI" id="CHEBI:85448"/>
        <dbReference type="EC" id="2.1.1.63"/>
    </reaction>
</comment>
<dbReference type="InterPro" id="IPR008332">
    <property type="entry name" value="MethylG_MeTrfase_N"/>
</dbReference>
<evidence type="ECO:0000256" key="4">
    <source>
        <dbReference type="ARBA" id="ARBA00022603"/>
    </source>
</evidence>
<dbReference type="InterPro" id="IPR036217">
    <property type="entry name" value="MethylDNA_cys_MeTrfase_DNAb"/>
</dbReference>
<dbReference type="GO" id="GO:0003908">
    <property type="term" value="F:methylated-DNA-[protein]-cysteine S-methyltransferase activity"/>
    <property type="evidence" value="ECO:0007669"/>
    <property type="project" value="UniProtKB-EC"/>
</dbReference>
<keyword evidence="12" id="KW-1185">Reference proteome</keyword>
<reference evidence="11 12" key="1">
    <citation type="submission" date="2013-03" db="EMBL/GenBank/DDBJ databases">
        <title>The Genome Sequence of Enterococcus sulfureus ATCC_49903 (PacBio/Illumina hybrid assembly).</title>
        <authorList>
            <consortium name="The Broad Institute Genomics Platform"/>
            <consortium name="The Broad Institute Genome Sequencing Center for Infectious Disease"/>
            <person name="Earl A."/>
            <person name="Russ C."/>
            <person name="Gilmore M."/>
            <person name="Surin D."/>
            <person name="Walker B."/>
            <person name="Young S."/>
            <person name="Zeng Q."/>
            <person name="Gargeya S."/>
            <person name="Fitzgerald M."/>
            <person name="Haas B."/>
            <person name="Abouelleil A."/>
            <person name="Allen A.W."/>
            <person name="Alvarado L."/>
            <person name="Arachchi H.M."/>
            <person name="Berlin A.M."/>
            <person name="Chapman S.B."/>
            <person name="Gainer-Dewar J."/>
            <person name="Goldberg J."/>
            <person name="Griggs A."/>
            <person name="Gujja S."/>
            <person name="Hansen M."/>
            <person name="Howarth C."/>
            <person name="Imamovic A."/>
            <person name="Ireland A."/>
            <person name="Larimer J."/>
            <person name="McCowan C."/>
            <person name="Murphy C."/>
            <person name="Pearson M."/>
            <person name="Poon T.W."/>
            <person name="Priest M."/>
            <person name="Roberts A."/>
            <person name="Saif S."/>
            <person name="Shea T."/>
            <person name="Sisk P."/>
            <person name="Sykes S."/>
            <person name="Wortman J."/>
            <person name="Nusbaum C."/>
            <person name="Birren B."/>
        </authorList>
    </citation>
    <scope>NUCLEOTIDE SEQUENCE [LARGE SCALE GENOMIC DNA]</scope>
    <source>
        <strain evidence="11 12">ATCC 49903</strain>
    </source>
</reference>
<dbReference type="InterPro" id="IPR036388">
    <property type="entry name" value="WH-like_DNA-bd_sf"/>
</dbReference>
<dbReference type="InterPro" id="IPR014048">
    <property type="entry name" value="MethylDNA_cys_MeTrfase_DNA-bd"/>
</dbReference>
<protein>
    <recommendedName>
        <fullName evidence="3">methylated-DNA--[protein]-cysteine S-methyltransferase</fullName>
        <ecNumber evidence="3">2.1.1.63</ecNumber>
    </recommendedName>
</protein>
<dbReference type="InterPro" id="IPR036631">
    <property type="entry name" value="MGMT_N_sf"/>
</dbReference>
<evidence type="ECO:0000256" key="2">
    <source>
        <dbReference type="ARBA" id="ARBA00008711"/>
    </source>
</evidence>
<dbReference type="SUPFAM" id="SSF53155">
    <property type="entry name" value="Methylated DNA-protein cysteine methyltransferase domain"/>
    <property type="match status" value="1"/>
</dbReference>
<evidence type="ECO:0000256" key="5">
    <source>
        <dbReference type="ARBA" id="ARBA00022679"/>
    </source>
</evidence>
<dbReference type="PATRIC" id="fig|1140003.3.peg.1672"/>
<evidence type="ECO:0000256" key="6">
    <source>
        <dbReference type="ARBA" id="ARBA00022763"/>
    </source>
</evidence>
<evidence type="ECO:0000259" key="9">
    <source>
        <dbReference type="Pfam" id="PF01035"/>
    </source>
</evidence>
<dbReference type="OrthoDB" id="9802228at2"/>